<comment type="caution">
    <text evidence="1">The sequence shown here is derived from an EMBL/GenBank/DDBJ whole genome shotgun (WGS) entry which is preliminary data.</text>
</comment>
<protein>
    <submittedName>
        <fullName evidence="1">Uncharacterized protein</fullName>
    </submittedName>
</protein>
<gene>
    <name evidence="1" type="ORF">CK203_110281</name>
</gene>
<dbReference type="AlphaFoldDB" id="A0A438CAH8"/>
<sequence>MVETSRDWSESSLSHCGHIGLLFAPLQEPHLIHWYTARFDQLNLLYEMRLRATDHGSCITEEDGPRFQKAGQAIPLHISDLVLRVIRGLIRDPKGTFRENVFVMGGAYLPVVEKREMLFGGGLAEERGKFLEKVFWSEIFEKGIVLT</sequence>
<evidence type="ECO:0000313" key="2">
    <source>
        <dbReference type="Proteomes" id="UP000288805"/>
    </source>
</evidence>
<name>A0A438CAH8_VITVI</name>
<accession>A0A438CAH8</accession>
<reference evidence="1 2" key="1">
    <citation type="journal article" date="2018" name="PLoS Genet.">
        <title>Population sequencing reveals clonal diversity and ancestral inbreeding in the grapevine cultivar Chardonnay.</title>
        <authorList>
            <person name="Roach M.J."/>
            <person name="Johnson D.L."/>
            <person name="Bohlmann J."/>
            <person name="van Vuuren H.J."/>
            <person name="Jones S.J."/>
            <person name="Pretorius I.S."/>
            <person name="Schmidt S.A."/>
            <person name="Borneman A.R."/>
        </authorList>
    </citation>
    <scope>NUCLEOTIDE SEQUENCE [LARGE SCALE GENOMIC DNA]</scope>
    <source>
        <strain evidence="2">cv. Chardonnay</strain>
        <tissue evidence="1">Leaf</tissue>
    </source>
</reference>
<dbReference type="EMBL" id="QGNW01002384">
    <property type="protein sequence ID" value="RVW20237.1"/>
    <property type="molecule type" value="Genomic_DNA"/>
</dbReference>
<dbReference type="Proteomes" id="UP000288805">
    <property type="component" value="Unassembled WGS sequence"/>
</dbReference>
<evidence type="ECO:0000313" key="1">
    <source>
        <dbReference type="EMBL" id="RVW20237.1"/>
    </source>
</evidence>
<organism evidence="1 2">
    <name type="scientific">Vitis vinifera</name>
    <name type="common">Grape</name>
    <dbReference type="NCBI Taxonomy" id="29760"/>
    <lineage>
        <taxon>Eukaryota</taxon>
        <taxon>Viridiplantae</taxon>
        <taxon>Streptophyta</taxon>
        <taxon>Embryophyta</taxon>
        <taxon>Tracheophyta</taxon>
        <taxon>Spermatophyta</taxon>
        <taxon>Magnoliopsida</taxon>
        <taxon>eudicotyledons</taxon>
        <taxon>Gunneridae</taxon>
        <taxon>Pentapetalae</taxon>
        <taxon>rosids</taxon>
        <taxon>Vitales</taxon>
        <taxon>Vitaceae</taxon>
        <taxon>Viteae</taxon>
        <taxon>Vitis</taxon>
    </lineage>
</organism>
<proteinExistence type="predicted"/>